<dbReference type="CDD" id="cd00154">
    <property type="entry name" value="Rab"/>
    <property type="match status" value="1"/>
</dbReference>
<dbReference type="InterPro" id="IPR027417">
    <property type="entry name" value="P-loop_NTPase"/>
</dbReference>
<dbReference type="EMBL" id="GDID01000765">
    <property type="protein sequence ID" value="JAP95841.1"/>
    <property type="molecule type" value="Transcribed_RNA"/>
</dbReference>
<protein>
    <submittedName>
        <fullName evidence="2">Rab-like protein</fullName>
    </submittedName>
</protein>
<dbReference type="SMART" id="SM00174">
    <property type="entry name" value="RHO"/>
    <property type="match status" value="1"/>
</dbReference>
<sequence>DTAGQEKFRSMSRSFYSKTDIAIIVFDLSNSETVQLLDYWINEYQQFCPNGGIAIFGNKSDLDSPDKEKNTEIAGKVAQKYGCNLHHVSALTGQNIQESVIQEVQLVLKKPKKDTLKEGITIPSNKAKLQQ</sequence>
<feature type="non-terminal residue" evidence="2">
    <location>
        <position position="1"/>
    </location>
</feature>
<dbReference type="SUPFAM" id="SSF52540">
    <property type="entry name" value="P-loop containing nucleoside triphosphate hydrolases"/>
    <property type="match status" value="1"/>
</dbReference>
<dbReference type="InterPro" id="IPR001806">
    <property type="entry name" value="Small_GTPase"/>
</dbReference>
<dbReference type="Gene3D" id="3.40.50.300">
    <property type="entry name" value="P-loop containing nucleotide triphosphate hydrolases"/>
    <property type="match status" value="1"/>
</dbReference>
<gene>
    <name evidence="2" type="ORF">TPC1_11027</name>
</gene>
<reference evidence="2" key="1">
    <citation type="submission" date="2015-07" db="EMBL/GenBank/DDBJ databases">
        <title>Adaptation to a free-living lifestyle via gene acquisitions in the diplomonad Trepomonas sp. PC1.</title>
        <authorList>
            <person name="Xu F."/>
            <person name="Jerlstrom-Hultqvist J."/>
            <person name="Kolisko M."/>
            <person name="Simpson A.G.B."/>
            <person name="Roger A.J."/>
            <person name="Svard S.G."/>
            <person name="Andersson J.O."/>
        </authorList>
    </citation>
    <scope>NUCLEOTIDE SEQUENCE</scope>
    <source>
        <strain evidence="2">PC1</strain>
    </source>
</reference>
<dbReference type="PANTHER" id="PTHR47978">
    <property type="match status" value="1"/>
</dbReference>
<dbReference type="GO" id="GO:0005525">
    <property type="term" value="F:GTP binding"/>
    <property type="evidence" value="ECO:0007669"/>
    <property type="project" value="InterPro"/>
</dbReference>
<keyword evidence="1" id="KW-0547">Nucleotide-binding</keyword>
<proteinExistence type="predicted"/>
<accession>A0A146KK80</accession>
<dbReference type="SMART" id="SM00175">
    <property type="entry name" value="RAB"/>
    <property type="match status" value="1"/>
</dbReference>
<dbReference type="AlphaFoldDB" id="A0A146KK80"/>
<name>A0A146KK80_9EUKA</name>
<dbReference type="GO" id="GO:0003924">
    <property type="term" value="F:GTPase activity"/>
    <property type="evidence" value="ECO:0007669"/>
    <property type="project" value="InterPro"/>
</dbReference>
<feature type="non-terminal residue" evidence="2">
    <location>
        <position position="131"/>
    </location>
</feature>
<dbReference type="Pfam" id="PF00071">
    <property type="entry name" value="Ras"/>
    <property type="match status" value="1"/>
</dbReference>
<dbReference type="PROSITE" id="PS51419">
    <property type="entry name" value="RAB"/>
    <property type="match status" value="1"/>
</dbReference>
<evidence type="ECO:0000313" key="2">
    <source>
        <dbReference type="EMBL" id="JAP95841.1"/>
    </source>
</evidence>
<organism evidence="2">
    <name type="scientific">Trepomonas sp. PC1</name>
    <dbReference type="NCBI Taxonomy" id="1076344"/>
    <lineage>
        <taxon>Eukaryota</taxon>
        <taxon>Metamonada</taxon>
        <taxon>Diplomonadida</taxon>
        <taxon>Hexamitidae</taxon>
        <taxon>Hexamitinae</taxon>
        <taxon>Trepomonas</taxon>
    </lineage>
</organism>
<evidence type="ECO:0000256" key="1">
    <source>
        <dbReference type="ARBA" id="ARBA00022741"/>
    </source>
</evidence>